<dbReference type="PROSITE" id="PS00211">
    <property type="entry name" value="ABC_TRANSPORTER_1"/>
    <property type="match status" value="1"/>
</dbReference>
<evidence type="ECO:0000256" key="4">
    <source>
        <dbReference type="ARBA" id="ARBA00022741"/>
    </source>
</evidence>
<gene>
    <name evidence="7" type="ORF">PGB34_20150</name>
</gene>
<feature type="domain" description="ABC transporter" evidence="6">
    <location>
        <begin position="9"/>
        <end position="240"/>
    </location>
</feature>
<evidence type="ECO:0000313" key="7">
    <source>
        <dbReference type="EMBL" id="MDA7418691.1"/>
    </source>
</evidence>
<dbReference type="InterPro" id="IPR050166">
    <property type="entry name" value="ABC_transporter_ATP-bind"/>
</dbReference>
<name>A0AAE3ND82_9BURK</name>
<dbReference type="GO" id="GO:0016887">
    <property type="term" value="F:ATP hydrolysis activity"/>
    <property type="evidence" value="ECO:0007669"/>
    <property type="project" value="InterPro"/>
</dbReference>
<evidence type="ECO:0000256" key="5">
    <source>
        <dbReference type="ARBA" id="ARBA00022840"/>
    </source>
</evidence>
<keyword evidence="4" id="KW-0547">Nucleotide-binding</keyword>
<evidence type="ECO:0000256" key="3">
    <source>
        <dbReference type="ARBA" id="ARBA00022475"/>
    </source>
</evidence>
<dbReference type="InterPro" id="IPR027417">
    <property type="entry name" value="P-loop_NTPase"/>
</dbReference>
<dbReference type="GO" id="GO:0005524">
    <property type="term" value="F:ATP binding"/>
    <property type="evidence" value="ECO:0007669"/>
    <property type="project" value="UniProtKB-KW"/>
</dbReference>
<dbReference type="SUPFAM" id="SSF52540">
    <property type="entry name" value="P-loop containing nucleoside triphosphate hydrolases"/>
    <property type="match status" value="1"/>
</dbReference>
<dbReference type="InterPro" id="IPR017871">
    <property type="entry name" value="ABC_transporter-like_CS"/>
</dbReference>
<accession>A0AAE3ND82</accession>
<dbReference type="PROSITE" id="PS50893">
    <property type="entry name" value="ABC_TRANSPORTER_2"/>
    <property type="match status" value="1"/>
</dbReference>
<evidence type="ECO:0000256" key="1">
    <source>
        <dbReference type="ARBA" id="ARBA00005417"/>
    </source>
</evidence>
<organism evidence="7 8">
    <name type="scientific">Xenophilus arseniciresistens</name>
    <dbReference type="NCBI Taxonomy" id="1283306"/>
    <lineage>
        <taxon>Bacteria</taxon>
        <taxon>Pseudomonadati</taxon>
        <taxon>Pseudomonadota</taxon>
        <taxon>Betaproteobacteria</taxon>
        <taxon>Burkholderiales</taxon>
        <taxon>Comamonadaceae</taxon>
        <taxon>Xenophilus</taxon>
    </lineage>
</organism>
<protein>
    <submittedName>
        <fullName evidence="7">ABC transporter ATP-binding protein</fullName>
    </submittedName>
</protein>
<dbReference type="Proteomes" id="UP001212602">
    <property type="component" value="Unassembled WGS sequence"/>
</dbReference>
<keyword evidence="8" id="KW-1185">Reference proteome</keyword>
<sequence>MNTQYAPAIECRGIGKTWNEAEAPFVALQYVSFEVKSGEFVVLLGPSGCGKSTLLYMLAGLERATRGALLSDGVPITGPSPERGMIFQEAALFPWLDIRDNVAYGLALQGVPRAQRERRAMELLARVGLNGFELKRPSQLSGGMRQRAAMARALALQPKVLMMDEPFAALDIQTRAKMQAYLLQLWRESGASVLLVTHSIEEAIGLADRIVVFTARPGRIKEIVPVDLPRPRNPRDEAFHALHDRLAELLADEVDRAFAEQEALAR</sequence>
<keyword evidence="5 7" id="KW-0067">ATP-binding</keyword>
<dbReference type="Pfam" id="PF00005">
    <property type="entry name" value="ABC_tran"/>
    <property type="match status" value="1"/>
</dbReference>
<comment type="caution">
    <text evidence="7">The sequence shown here is derived from an EMBL/GenBank/DDBJ whole genome shotgun (WGS) entry which is preliminary data.</text>
</comment>
<dbReference type="RefSeq" id="WP_271429903.1">
    <property type="nucleotide sequence ID" value="NZ_JAQIPB010000011.1"/>
</dbReference>
<dbReference type="PANTHER" id="PTHR42788:SF13">
    <property type="entry name" value="ALIPHATIC SULFONATES IMPORT ATP-BINDING PROTEIN SSUB"/>
    <property type="match status" value="1"/>
</dbReference>
<keyword evidence="2" id="KW-0813">Transport</keyword>
<evidence type="ECO:0000256" key="2">
    <source>
        <dbReference type="ARBA" id="ARBA00022448"/>
    </source>
</evidence>
<proteinExistence type="inferred from homology"/>
<dbReference type="SMART" id="SM00382">
    <property type="entry name" value="AAA"/>
    <property type="match status" value="1"/>
</dbReference>
<evidence type="ECO:0000313" key="8">
    <source>
        <dbReference type="Proteomes" id="UP001212602"/>
    </source>
</evidence>
<dbReference type="PANTHER" id="PTHR42788">
    <property type="entry name" value="TAURINE IMPORT ATP-BINDING PROTEIN-RELATED"/>
    <property type="match status" value="1"/>
</dbReference>
<dbReference type="InterPro" id="IPR003593">
    <property type="entry name" value="AAA+_ATPase"/>
</dbReference>
<keyword evidence="3" id="KW-0472">Membrane</keyword>
<dbReference type="AlphaFoldDB" id="A0AAE3ND82"/>
<comment type="similarity">
    <text evidence="1">Belongs to the ABC transporter superfamily.</text>
</comment>
<dbReference type="Gene3D" id="3.40.50.300">
    <property type="entry name" value="P-loop containing nucleotide triphosphate hydrolases"/>
    <property type="match status" value="1"/>
</dbReference>
<keyword evidence="3" id="KW-1003">Cell membrane</keyword>
<evidence type="ECO:0000259" key="6">
    <source>
        <dbReference type="PROSITE" id="PS50893"/>
    </source>
</evidence>
<reference evidence="7" key="1">
    <citation type="submission" date="2023-01" db="EMBL/GenBank/DDBJ databases">
        <title>Xenophilus mangrovi sp. nov., isolated from soil of Mangrove nature reserve.</title>
        <authorList>
            <person name="Xu S."/>
            <person name="Liu Z."/>
            <person name="Xu Y."/>
        </authorList>
    </citation>
    <scope>NUCLEOTIDE SEQUENCE</scope>
    <source>
        <strain evidence="7">YW8</strain>
    </source>
</reference>
<dbReference type="CDD" id="cd03293">
    <property type="entry name" value="ABC_NrtD_SsuB_transporters"/>
    <property type="match status" value="1"/>
</dbReference>
<dbReference type="EMBL" id="JAQIPB010000011">
    <property type="protein sequence ID" value="MDA7418691.1"/>
    <property type="molecule type" value="Genomic_DNA"/>
</dbReference>
<dbReference type="InterPro" id="IPR003439">
    <property type="entry name" value="ABC_transporter-like_ATP-bd"/>
</dbReference>